<dbReference type="GO" id="GO:0009253">
    <property type="term" value="P:peptidoglycan catabolic process"/>
    <property type="evidence" value="ECO:0007669"/>
    <property type="project" value="InterPro"/>
</dbReference>
<evidence type="ECO:0000256" key="3">
    <source>
        <dbReference type="ARBA" id="ARBA00022859"/>
    </source>
</evidence>
<protein>
    <submittedName>
        <fullName evidence="5">Putative animal peptidoglycan recognition protein</fullName>
    </submittedName>
</protein>
<evidence type="ECO:0000259" key="4">
    <source>
        <dbReference type="SMART" id="SM00701"/>
    </source>
</evidence>
<name>A0A023F5X5_TRIIF</name>
<dbReference type="SMART" id="SM00701">
    <property type="entry name" value="PGRP"/>
    <property type="match status" value="1"/>
</dbReference>
<evidence type="ECO:0000256" key="1">
    <source>
        <dbReference type="ARBA" id="ARBA00007553"/>
    </source>
</evidence>
<feature type="domain" description="Peptidoglycan recognition protein family" evidence="4">
    <location>
        <begin position="1"/>
        <end position="139"/>
    </location>
</feature>
<dbReference type="PANTHER" id="PTHR11022:SF41">
    <property type="entry name" value="PEPTIDOGLYCAN-RECOGNITION PROTEIN LC-RELATED"/>
    <property type="match status" value="1"/>
</dbReference>
<reference evidence="5" key="1">
    <citation type="journal article" date="2014" name="PLoS Negl. Trop. Dis.">
        <title>An updated insight into the Sialotranscriptome of Triatoma infestans: developmental stage and geographic variations.</title>
        <authorList>
            <person name="Schwarz A."/>
            <person name="Medrano-Mercado N."/>
            <person name="Schaub G.A."/>
            <person name="Struchiner C.J."/>
            <person name="Bargues M.D."/>
            <person name="Levy M.Z."/>
            <person name="Ribeiro J.M."/>
        </authorList>
    </citation>
    <scope>NUCLEOTIDE SEQUENCE</scope>
    <source>
        <strain evidence="5">Chile</strain>
        <tissue evidence="5">Salivary glands</tissue>
    </source>
</reference>
<dbReference type="PANTHER" id="PTHR11022">
    <property type="entry name" value="PEPTIDOGLYCAN RECOGNITION PROTEIN"/>
    <property type="match status" value="1"/>
</dbReference>
<dbReference type="InterPro" id="IPR015510">
    <property type="entry name" value="PGRP"/>
</dbReference>
<evidence type="ECO:0000256" key="2">
    <source>
        <dbReference type="ARBA" id="ARBA00022588"/>
    </source>
</evidence>
<keyword evidence="3" id="KW-0391">Immunity</keyword>
<dbReference type="CDD" id="cd06583">
    <property type="entry name" value="PGRP"/>
    <property type="match status" value="1"/>
</dbReference>
<dbReference type="InterPro" id="IPR006619">
    <property type="entry name" value="PGRP_domain_met/bac"/>
</dbReference>
<feature type="non-terminal residue" evidence="5">
    <location>
        <position position="1"/>
    </location>
</feature>
<dbReference type="Gene3D" id="3.40.80.10">
    <property type="entry name" value="Peptidoglycan recognition protein-like"/>
    <property type="match status" value="1"/>
</dbReference>
<dbReference type="InterPro" id="IPR036505">
    <property type="entry name" value="Amidase/PGRP_sf"/>
</dbReference>
<dbReference type="Pfam" id="PF01510">
    <property type="entry name" value="Amidase_2"/>
    <property type="match status" value="1"/>
</dbReference>
<comment type="similarity">
    <text evidence="1">Belongs to the N-acetylmuramoyl-L-alanine amidase 2 family.</text>
</comment>
<evidence type="ECO:0000313" key="5">
    <source>
        <dbReference type="EMBL" id="JAC16585.1"/>
    </source>
</evidence>
<dbReference type="GO" id="GO:0008270">
    <property type="term" value="F:zinc ion binding"/>
    <property type="evidence" value="ECO:0007669"/>
    <property type="project" value="InterPro"/>
</dbReference>
<dbReference type="AlphaFoldDB" id="A0A023F5X5"/>
<organism evidence="5">
    <name type="scientific">Triatoma infestans</name>
    <name type="common">Assassin bug</name>
    <dbReference type="NCBI Taxonomy" id="30076"/>
    <lineage>
        <taxon>Eukaryota</taxon>
        <taxon>Metazoa</taxon>
        <taxon>Ecdysozoa</taxon>
        <taxon>Arthropoda</taxon>
        <taxon>Hexapoda</taxon>
        <taxon>Insecta</taxon>
        <taxon>Pterygota</taxon>
        <taxon>Neoptera</taxon>
        <taxon>Paraneoptera</taxon>
        <taxon>Hemiptera</taxon>
        <taxon>Heteroptera</taxon>
        <taxon>Panheteroptera</taxon>
        <taxon>Cimicomorpha</taxon>
        <taxon>Reduviidae</taxon>
        <taxon>Triatominae</taxon>
        <taxon>Triatoma</taxon>
    </lineage>
</organism>
<proteinExistence type="evidence at transcript level"/>
<accession>A0A023F5X5</accession>
<dbReference type="GO" id="GO:0008745">
    <property type="term" value="F:N-acetylmuramoyl-L-alanine amidase activity"/>
    <property type="evidence" value="ECO:0007669"/>
    <property type="project" value="InterPro"/>
</dbReference>
<dbReference type="SUPFAM" id="SSF55846">
    <property type="entry name" value="N-acetylmuramoyl-L-alanine amidase-like"/>
    <property type="match status" value="1"/>
</dbReference>
<dbReference type="InterPro" id="IPR002502">
    <property type="entry name" value="Amidase_domain"/>
</dbReference>
<dbReference type="GO" id="GO:0045087">
    <property type="term" value="P:innate immune response"/>
    <property type="evidence" value="ECO:0007669"/>
    <property type="project" value="UniProtKB-KW"/>
</dbReference>
<dbReference type="EMBL" id="GBBI01002127">
    <property type="protein sequence ID" value="JAC16585.1"/>
    <property type="molecule type" value="mRNA"/>
</dbReference>
<sequence length="169" mass="18706">RTKWYALPPKHQLLSFTYLPPLFVVVSHTVSQACSTPAPCSVAVRNIQAMQMAGPYDDIAYSFLVAGDGLIYEGRGWRKRSADTTGMGCSSLGVAFVGNFMNVTPPQKQIDAFKLLLDTAESTGRLKKNYKMFMQKEIIGLESPGQPLINILETWDHSQPFGKEDLVCT</sequence>
<keyword evidence="2" id="KW-0399">Innate immunity</keyword>